<evidence type="ECO:0000313" key="8">
    <source>
        <dbReference type="EMBL" id="SFS85002.1"/>
    </source>
</evidence>
<name>A0A1I6T721_9CAUL</name>
<keyword evidence="2 4" id="KW-0472">Membrane</keyword>
<evidence type="ECO:0000256" key="2">
    <source>
        <dbReference type="ARBA" id="ARBA00023136"/>
    </source>
</evidence>
<dbReference type="InterPro" id="IPR010104">
    <property type="entry name" value="TonB_rcpt_bac"/>
</dbReference>
<comment type="subcellular location">
    <subcellularLocation>
        <location evidence="1 4">Cell outer membrane</location>
    </subcellularLocation>
</comment>
<dbReference type="Pfam" id="PF07715">
    <property type="entry name" value="Plug"/>
    <property type="match status" value="1"/>
</dbReference>
<evidence type="ECO:0000256" key="3">
    <source>
        <dbReference type="ARBA" id="ARBA00023237"/>
    </source>
</evidence>
<dbReference type="RefSeq" id="WP_218151467.1">
    <property type="nucleotide sequence ID" value="NZ_FOZV01000008.1"/>
</dbReference>
<dbReference type="InterPro" id="IPR012910">
    <property type="entry name" value="Plug_dom"/>
</dbReference>
<evidence type="ECO:0000256" key="1">
    <source>
        <dbReference type="ARBA" id="ARBA00004442"/>
    </source>
</evidence>
<dbReference type="PANTHER" id="PTHR40980">
    <property type="entry name" value="PLUG DOMAIN-CONTAINING PROTEIN"/>
    <property type="match status" value="1"/>
</dbReference>
<dbReference type="SUPFAM" id="SSF56935">
    <property type="entry name" value="Porins"/>
    <property type="match status" value="1"/>
</dbReference>
<evidence type="ECO:0000259" key="6">
    <source>
        <dbReference type="Pfam" id="PF00593"/>
    </source>
</evidence>
<keyword evidence="5" id="KW-0732">Signal</keyword>
<feature type="domain" description="TonB-dependent receptor-like beta-barrel" evidence="6">
    <location>
        <begin position="470"/>
        <end position="947"/>
    </location>
</feature>
<organism evidence="8 9">
    <name type="scientific">Brevundimonas viscosa</name>
    <dbReference type="NCBI Taxonomy" id="871741"/>
    <lineage>
        <taxon>Bacteria</taxon>
        <taxon>Pseudomonadati</taxon>
        <taxon>Pseudomonadota</taxon>
        <taxon>Alphaproteobacteria</taxon>
        <taxon>Caulobacterales</taxon>
        <taxon>Caulobacteraceae</taxon>
        <taxon>Brevundimonas</taxon>
    </lineage>
</organism>
<comment type="similarity">
    <text evidence="4">Belongs to the TonB-dependent receptor family.</text>
</comment>
<keyword evidence="3" id="KW-0998">Cell outer membrane</keyword>
<keyword evidence="8" id="KW-0675">Receptor</keyword>
<reference evidence="9" key="1">
    <citation type="submission" date="2016-10" db="EMBL/GenBank/DDBJ databases">
        <authorList>
            <person name="Varghese N."/>
            <person name="Submissions S."/>
        </authorList>
    </citation>
    <scope>NUCLEOTIDE SEQUENCE [LARGE SCALE GENOMIC DNA]</scope>
    <source>
        <strain evidence="9">CGMCC 1.10683</strain>
    </source>
</reference>
<dbReference type="GO" id="GO:0009279">
    <property type="term" value="C:cell outer membrane"/>
    <property type="evidence" value="ECO:0007669"/>
    <property type="project" value="UniProtKB-SubCell"/>
</dbReference>
<dbReference type="PANTHER" id="PTHR40980:SF3">
    <property type="entry name" value="TONB-DEPENDENT RECEPTOR-LIKE BETA-BARREL DOMAIN-CONTAINING PROTEIN"/>
    <property type="match status" value="1"/>
</dbReference>
<protein>
    <submittedName>
        <fullName evidence="8">TonB-dependent receptor</fullName>
    </submittedName>
</protein>
<dbReference type="InterPro" id="IPR037066">
    <property type="entry name" value="Plug_dom_sf"/>
</dbReference>
<keyword evidence="9" id="KW-1185">Reference proteome</keyword>
<dbReference type="NCBIfam" id="TIGR01782">
    <property type="entry name" value="TonB-Xanth-Caul"/>
    <property type="match status" value="1"/>
</dbReference>
<feature type="chain" id="PRO_5011493783" evidence="5">
    <location>
        <begin position="39"/>
        <end position="981"/>
    </location>
</feature>
<feature type="signal peptide" evidence="5">
    <location>
        <begin position="1"/>
        <end position="38"/>
    </location>
</feature>
<accession>A0A1I6T721</accession>
<feature type="domain" description="TonB-dependent receptor plug" evidence="7">
    <location>
        <begin position="72"/>
        <end position="182"/>
    </location>
</feature>
<evidence type="ECO:0000313" key="9">
    <source>
        <dbReference type="Proteomes" id="UP000198788"/>
    </source>
</evidence>
<evidence type="ECO:0000256" key="5">
    <source>
        <dbReference type="SAM" id="SignalP"/>
    </source>
</evidence>
<proteinExistence type="inferred from homology"/>
<dbReference type="AlphaFoldDB" id="A0A1I6T721"/>
<dbReference type="InterPro" id="IPR036942">
    <property type="entry name" value="Beta-barrel_TonB_sf"/>
</dbReference>
<dbReference type="STRING" id="871741.SAMN05192570_3025"/>
<keyword evidence="4" id="KW-0798">TonB box</keyword>
<dbReference type="Gene3D" id="2.40.170.20">
    <property type="entry name" value="TonB-dependent receptor, beta-barrel domain"/>
    <property type="match status" value="1"/>
</dbReference>
<dbReference type="InterPro" id="IPR000531">
    <property type="entry name" value="Beta-barrel_TonB"/>
</dbReference>
<dbReference type="Gene3D" id="2.170.130.10">
    <property type="entry name" value="TonB-dependent receptor, plug domain"/>
    <property type="match status" value="1"/>
</dbReference>
<sequence>MIAMNRNRREAVRHVGLRRIGVSCLALGAALVPAAALAQTAPASQDPEATEIDEVIVTGIRGSLRSAQSIKENADQIVDSITATDIGALPDRSVTEAVQRIPGVTIDRLQAREDPDRFSAEGSGVQVRGMTQVRQELNGRDTLGALDGRALGFEDVPAELMAGVDVYKNPSAELIEGGLGGTVNLRTRMPFESSGRLIAGSLSANYSDHAEQWKPQGSILFSDRFDTGSGEFGILANLAYSELASRSDGIQVSPYRARRLGDDALCAGLQNPNGDPYACGQDWIDQSYLGLTADQTLYVPEGVSWRRLDSERERLGGALALQWRPNDQTEVFLQYLRSDFDTRWDNYEAIPQVDANNNFVIPAAGTQFTFDDDGYFQSGSLRQISYWRGSQPVAGELGTQYRMATRHQEREESSNDLSLGVRYYPSDRLAVSADLQYIKSASAGWDFTIFSSAYVPEVTIDLSGGRPAAGLGPDTFTSDPANYFWHAAMDHIDDNEAEQIAGRVDVAWEFDHPVLNSIRFGGRFTDREVTNNYTQYNWQALSAPWNEPFLWMDTVLPEYAMLYSFDNFFRGDVQAPTVVMPDIELARGFLRSSDIIENIGGNARWSPRGFDAGSLSTQTEKTLAGYAVARFGWENVPVPVEGNIGLRVVRTENTARGSGFLPDLTSYPDLPADDRAFGTGAAFDVSGEQSYTDVLPSLNLKFQLTDSLIARFAASKAIARPSFNQMFPFVDLTASVNPQGTVVEGWGGAARGNPELKPMRADQFDVALEWYPSPTHSLYFTAFRKNVEDFFTTGVHTRTFEGRDFLVSGPTNGEEGTIQGFEIGYQQFYDFLPGWLGGLGLQANFTYIDSEGSTSQQYISEWDAAEVIDGLPLEGLSEKAFNIIGLYQRGPIQARLAYNWRGKYLLTNRDVSDVRLPMWQDDYGQLDGSVIVELRDGVSLAFEGNNLANSENRQLMGANTLKTRSWWVYDRRFAVTLRASF</sequence>
<evidence type="ECO:0000256" key="4">
    <source>
        <dbReference type="RuleBase" id="RU003357"/>
    </source>
</evidence>
<gene>
    <name evidence="8" type="ORF">SAMN05192570_3025</name>
</gene>
<dbReference type="Proteomes" id="UP000198788">
    <property type="component" value="Unassembled WGS sequence"/>
</dbReference>
<dbReference type="Pfam" id="PF00593">
    <property type="entry name" value="TonB_dep_Rec_b-barrel"/>
    <property type="match status" value="1"/>
</dbReference>
<evidence type="ECO:0000259" key="7">
    <source>
        <dbReference type="Pfam" id="PF07715"/>
    </source>
</evidence>
<dbReference type="EMBL" id="FOZV01000008">
    <property type="protein sequence ID" value="SFS85002.1"/>
    <property type="molecule type" value="Genomic_DNA"/>
</dbReference>